<dbReference type="Gene3D" id="3.30.420.10">
    <property type="entry name" value="Ribonuclease H-like superfamily/Ribonuclease H"/>
    <property type="match status" value="1"/>
</dbReference>
<feature type="compositionally biased region" description="Pro residues" evidence="1">
    <location>
        <begin position="26"/>
        <end position="35"/>
    </location>
</feature>
<dbReference type="Pfam" id="PF13358">
    <property type="entry name" value="DDE_3"/>
    <property type="match status" value="1"/>
</dbReference>
<name>A0A2J6SST2_9HELO</name>
<feature type="compositionally biased region" description="Polar residues" evidence="1">
    <location>
        <begin position="37"/>
        <end position="66"/>
    </location>
</feature>
<dbReference type="EMBL" id="KZ613866">
    <property type="protein sequence ID" value="PMD53827.1"/>
    <property type="molecule type" value="Genomic_DNA"/>
</dbReference>
<dbReference type="GO" id="GO:0003676">
    <property type="term" value="F:nucleic acid binding"/>
    <property type="evidence" value="ECO:0007669"/>
    <property type="project" value="InterPro"/>
</dbReference>
<dbReference type="AlphaFoldDB" id="A0A2J6SST2"/>
<evidence type="ECO:0000313" key="3">
    <source>
        <dbReference type="EMBL" id="PMD53827.1"/>
    </source>
</evidence>
<dbReference type="InterPro" id="IPR036397">
    <property type="entry name" value="RNaseH_sf"/>
</dbReference>
<evidence type="ECO:0000256" key="1">
    <source>
        <dbReference type="SAM" id="MobiDB-lite"/>
    </source>
</evidence>
<protein>
    <recommendedName>
        <fullName evidence="2">Tc1-like transposase DDE domain-containing protein</fullName>
    </recommendedName>
</protein>
<dbReference type="Proteomes" id="UP000235371">
    <property type="component" value="Unassembled WGS sequence"/>
</dbReference>
<evidence type="ECO:0000259" key="2">
    <source>
        <dbReference type="Pfam" id="PF13358"/>
    </source>
</evidence>
<evidence type="ECO:0000313" key="4">
    <source>
        <dbReference type="Proteomes" id="UP000235371"/>
    </source>
</evidence>
<feature type="region of interest" description="Disordered" evidence="1">
    <location>
        <begin position="1"/>
        <end position="69"/>
    </location>
</feature>
<sequence>MDSQDSRFTTPPPDYGNLYDADTPPSAQPRSPPLSLPDSQKTTQSWDSRNSPRPQINESQHSTQSWDARDLLPDSQLLPDSLFESIPSPPLFIPDSQAEPELSPLRPHVYTSSHVECTRDKRLQIQIALLFKIPWAQIKEILDVSDSQITHAKTHRLTPQKTKAGRHAKLHTPEKTTLKEWLLSSPSHRHVAYHKIPHFLPQLYASEKAIRTAIDGIDYYRRVSRKKGLDLAEDGSTWPRSRIQQVCFIDEVWAFGGAHTNSFWQDNASSHHSYETKLNLLLRHIPIIQAPRYSPDLNLIEHIWNWMKNWIEEHYWEACYQPDKIRLDQLRKIIQDAWDAVPDEYIQGLYDSWWRRCEAVKEAHGGPTKY</sequence>
<dbReference type="OrthoDB" id="3559217at2759"/>
<dbReference type="GeneID" id="36589366"/>
<keyword evidence="4" id="KW-1185">Reference proteome</keyword>
<dbReference type="STRING" id="1095630.A0A2J6SST2"/>
<proteinExistence type="predicted"/>
<accession>A0A2J6SST2</accession>
<feature type="domain" description="Tc1-like transposase DDE" evidence="2">
    <location>
        <begin position="265"/>
        <end position="315"/>
    </location>
</feature>
<organism evidence="3 4">
    <name type="scientific">Hyaloscypha bicolor E</name>
    <dbReference type="NCBI Taxonomy" id="1095630"/>
    <lineage>
        <taxon>Eukaryota</taxon>
        <taxon>Fungi</taxon>
        <taxon>Dikarya</taxon>
        <taxon>Ascomycota</taxon>
        <taxon>Pezizomycotina</taxon>
        <taxon>Leotiomycetes</taxon>
        <taxon>Helotiales</taxon>
        <taxon>Hyaloscyphaceae</taxon>
        <taxon>Hyaloscypha</taxon>
        <taxon>Hyaloscypha bicolor</taxon>
    </lineage>
</organism>
<dbReference type="RefSeq" id="XP_024730731.1">
    <property type="nucleotide sequence ID" value="XM_024881289.1"/>
</dbReference>
<gene>
    <name evidence="3" type="ORF">K444DRAFT_618308</name>
</gene>
<dbReference type="InParanoid" id="A0A2J6SST2"/>
<dbReference type="InterPro" id="IPR038717">
    <property type="entry name" value="Tc1-like_DDE_dom"/>
</dbReference>
<reference evidence="3 4" key="1">
    <citation type="submission" date="2016-04" db="EMBL/GenBank/DDBJ databases">
        <title>A degradative enzymes factory behind the ericoid mycorrhizal symbiosis.</title>
        <authorList>
            <consortium name="DOE Joint Genome Institute"/>
            <person name="Martino E."/>
            <person name="Morin E."/>
            <person name="Grelet G."/>
            <person name="Kuo A."/>
            <person name="Kohler A."/>
            <person name="Daghino S."/>
            <person name="Barry K."/>
            <person name="Choi C."/>
            <person name="Cichocki N."/>
            <person name="Clum A."/>
            <person name="Copeland A."/>
            <person name="Hainaut M."/>
            <person name="Haridas S."/>
            <person name="Labutti K."/>
            <person name="Lindquist E."/>
            <person name="Lipzen A."/>
            <person name="Khouja H.-R."/>
            <person name="Murat C."/>
            <person name="Ohm R."/>
            <person name="Olson A."/>
            <person name="Spatafora J."/>
            <person name="Veneault-Fourrey C."/>
            <person name="Henrissat B."/>
            <person name="Grigoriev I."/>
            <person name="Martin F."/>
            <person name="Perotto S."/>
        </authorList>
    </citation>
    <scope>NUCLEOTIDE SEQUENCE [LARGE SCALE GENOMIC DNA]</scope>
    <source>
        <strain evidence="3 4">E</strain>
    </source>
</reference>